<proteinExistence type="predicted"/>
<organism evidence="1 2">
    <name type="scientific">Adineta steineri</name>
    <dbReference type="NCBI Taxonomy" id="433720"/>
    <lineage>
        <taxon>Eukaryota</taxon>
        <taxon>Metazoa</taxon>
        <taxon>Spiralia</taxon>
        <taxon>Gnathifera</taxon>
        <taxon>Rotifera</taxon>
        <taxon>Eurotatoria</taxon>
        <taxon>Bdelloidea</taxon>
        <taxon>Adinetida</taxon>
        <taxon>Adinetidae</taxon>
        <taxon>Adineta</taxon>
    </lineage>
</organism>
<feature type="non-terminal residue" evidence="1">
    <location>
        <position position="1"/>
    </location>
</feature>
<evidence type="ECO:0000313" key="2">
    <source>
        <dbReference type="Proteomes" id="UP000663844"/>
    </source>
</evidence>
<dbReference type="Proteomes" id="UP000663844">
    <property type="component" value="Unassembled WGS sequence"/>
</dbReference>
<dbReference type="EMBL" id="CAJOAZ010005694">
    <property type="protein sequence ID" value="CAF4109621.1"/>
    <property type="molecule type" value="Genomic_DNA"/>
</dbReference>
<dbReference type="AlphaFoldDB" id="A0A819VJC2"/>
<evidence type="ECO:0000313" key="1">
    <source>
        <dbReference type="EMBL" id="CAF4109621.1"/>
    </source>
</evidence>
<comment type="caution">
    <text evidence="1">The sequence shown here is derived from an EMBL/GenBank/DDBJ whole genome shotgun (WGS) entry which is preliminary data.</text>
</comment>
<name>A0A819VJC2_9BILA</name>
<gene>
    <name evidence="1" type="ORF">OXD698_LOCUS35868</name>
</gene>
<reference evidence="1" key="1">
    <citation type="submission" date="2021-02" db="EMBL/GenBank/DDBJ databases">
        <authorList>
            <person name="Nowell W R."/>
        </authorList>
    </citation>
    <scope>NUCLEOTIDE SEQUENCE</scope>
</reference>
<sequence>RDEWNNALKYYRPISKLTTNQIESHDDEEKENIEIKS</sequence>
<accession>A0A819VJC2</accession>
<protein>
    <submittedName>
        <fullName evidence="1">Uncharacterized protein</fullName>
    </submittedName>
</protein>